<gene>
    <name evidence="3" type="ORF">J3A84_09735</name>
</gene>
<keyword evidence="1" id="KW-1133">Transmembrane helix</keyword>
<keyword evidence="4" id="KW-1185">Reference proteome</keyword>
<evidence type="ECO:0000313" key="4">
    <source>
        <dbReference type="Proteomes" id="UP000664218"/>
    </source>
</evidence>
<comment type="caution">
    <text evidence="3">The sequence shown here is derived from an EMBL/GenBank/DDBJ whole genome shotgun (WGS) entry which is preliminary data.</text>
</comment>
<keyword evidence="1" id="KW-0472">Membrane</keyword>
<dbReference type="Pfam" id="PF13786">
    <property type="entry name" value="DUF4179"/>
    <property type="match status" value="1"/>
</dbReference>
<evidence type="ECO:0000256" key="1">
    <source>
        <dbReference type="SAM" id="Phobius"/>
    </source>
</evidence>
<feature type="transmembrane region" description="Helical" evidence="1">
    <location>
        <begin position="42"/>
        <end position="67"/>
    </location>
</feature>
<sequence>MKKSHENWNDYLTESADYPEELYQSTDRLALRIRKEKRKKRLLFSSIPTTAAALLFVILMNTSVVFARTMADIPILSRISELVMYNKSLKSAVENRNIQYVNLKSENGDLELKLPYVIADSKNLVLFLEMPENLELSENERYDISIDHLRDLSTDDFIASGFLSFSGSYTKGQDPLLSVSMEFVDRNLPGYPEVKELPKAFTLSLSLTRYSNEDQYLQRPLSIDSFQFDLSLDEFRKPVTYPLNEEIIIEGQKILFKEMVSYPVRSEITFEFSEENDADMNLRLSLLEDGVKSSLGSYAYLSQTVDGTKTETIHIRSDYFDPPKSRSISIDRYTIIREEEREIKVDLDARTLTPETEGIELSDVEHMDGELIFTFKTSERYPYSPFAFISDQGHSVEILKEAYRSTDTEQFHLYHIEEADYEELEFILTSGPEYTLEEPILIPIPVGN</sequence>
<dbReference type="Proteomes" id="UP000664218">
    <property type="component" value="Unassembled WGS sequence"/>
</dbReference>
<feature type="domain" description="DUF4179" evidence="2">
    <location>
        <begin position="40"/>
        <end position="129"/>
    </location>
</feature>
<dbReference type="Gene3D" id="2.60.40.1630">
    <property type="entry name" value="bacillus anthracis domain"/>
    <property type="match status" value="1"/>
</dbReference>
<reference evidence="3" key="1">
    <citation type="submission" date="2021-03" db="EMBL/GenBank/DDBJ databases">
        <title>Proteiniclasticum marinus sp. nov., isolated from tidal flat sediment.</title>
        <authorList>
            <person name="Namirimu T."/>
            <person name="Yang J.-A."/>
            <person name="Yang S.-H."/>
            <person name="Kim Y.-J."/>
            <person name="Kwon K.K."/>
        </authorList>
    </citation>
    <scope>NUCLEOTIDE SEQUENCE</scope>
    <source>
        <strain evidence="3">SCR006</strain>
    </source>
</reference>
<evidence type="ECO:0000313" key="3">
    <source>
        <dbReference type="EMBL" id="MBO1265309.1"/>
    </source>
</evidence>
<dbReference type="EMBL" id="JAFNJU010000007">
    <property type="protein sequence ID" value="MBO1265309.1"/>
    <property type="molecule type" value="Genomic_DNA"/>
</dbReference>
<dbReference type="AlphaFoldDB" id="A0A939HA26"/>
<organism evidence="3 4">
    <name type="scientific">Proteiniclasticum aestuarii</name>
    <dbReference type="NCBI Taxonomy" id="2817862"/>
    <lineage>
        <taxon>Bacteria</taxon>
        <taxon>Bacillati</taxon>
        <taxon>Bacillota</taxon>
        <taxon>Clostridia</taxon>
        <taxon>Eubacteriales</taxon>
        <taxon>Clostridiaceae</taxon>
        <taxon>Proteiniclasticum</taxon>
    </lineage>
</organism>
<accession>A0A939HA26</accession>
<dbReference type="RefSeq" id="WP_207599833.1">
    <property type="nucleotide sequence ID" value="NZ_JAFNJU010000007.1"/>
</dbReference>
<keyword evidence="1" id="KW-0812">Transmembrane</keyword>
<proteinExistence type="predicted"/>
<evidence type="ECO:0000259" key="2">
    <source>
        <dbReference type="Pfam" id="PF13786"/>
    </source>
</evidence>
<dbReference type="InterPro" id="IPR025436">
    <property type="entry name" value="DUF4179"/>
</dbReference>
<name>A0A939HA26_9CLOT</name>
<protein>
    <submittedName>
        <fullName evidence="3">DUF4179 domain-containing protein</fullName>
    </submittedName>
</protein>